<reference evidence="2" key="1">
    <citation type="submission" date="2023-03" db="EMBL/GenBank/DDBJ databases">
        <title>Massive genome expansion in bonnet fungi (Mycena s.s.) driven by repeated elements and novel gene families across ecological guilds.</title>
        <authorList>
            <consortium name="Lawrence Berkeley National Laboratory"/>
            <person name="Harder C.B."/>
            <person name="Miyauchi S."/>
            <person name="Viragh M."/>
            <person name="Kuo A."/>
            <person name="Thoen E."/>
            <person name="Andreopoulos B."/>
            <person name="Lu D."/>
            <person name="Skrede I."/>
            <person name="Drula E."/>
            <person name="Henrissat B."/>
            <person name="Morin E."/>
            <person name="Kohler A."/>
            <person name="Barry K."/>
            <person name="LaButti K."/>
            <person name="Morin E."/>
            <person name="Salamov A."/>
            <person name="Lipzen A."/>
            <person name="Mereny Z."/>
            <person name="Hegedus B."/>
            <person name="Baldrian P."/>
            <person name="Stursova M."/>
            <person name="Weitz H."/>
            <person name="Taylor A."/>
            <person name="Grigoriev I.V."/>
            <person name="Nagy L.G."/>
            <person name="Martin F."/>
            <person name="Kauserud H."/>
        </authorList>
    </citation>
    <scope>NUCLEOTIDE SEQUENCE</scope>
    <source>
        <strain evidence="2">CBHHK173m</strain>
    </source>
</reference>
<evidence type="ECO:0000313" key="3">
    <source>
        <dbReference type="Proteomes" id="UP001222325"/>
    </source>
</evidence>
<proteinExistence type="predicted"/>
<keyword evidence="3" id="KW-1185">Reference proteome</keyword>
<evidence type="ECO:0000313" key="2">
    <source>
        <dbReference type="EMBL" id="KAJ7070216.1"/>
    </source>
</evidence>
<comment type="caution">
    <text evidence="2">The sequence shown here is derived from an EMBL/GenBank/DDBJ whole genome shotgun (WGS) entry which is preliminary data.</text>
</comment>
<dbReference type="AlphaFoldDB" id="A0AAD6XI22"/>
<accession>A0AAD6XI22</accession>
<sequence length="327" mass="35549">MGSVLNARKEDKEYVKLQVECTGAAQAVVRRGDEAGVSGNEPLVESHHYAPAGPQDESTFAVPPPWLQPPPSSSSQPGVPALCAPKAMCPLCPRMALMHISYRDVLRHRSIVPPSVFDLRSPGGRRASLLHPLAFAAVISSARLLSPPRARSRALSHCLALAPMILPQRRSSIFQSPLPRRPLVCPRLPPPSSVASHRNERSTRPIQTPRVPPLLRNRRRPRTLRQRTHITICASSPALRLASTETLPILWRCPPPCITAVLSSFTLWTSCAHVNLPILPRPLSPALCLAPARPALVSSDNSSNPPRCPAPSLSILARTSERSARPI</sequence>
<organism evidence="2 3">
    <name type="scientific">Mycena belliarum</name>
    <dbReference type="NCBI Taxonomy" id="1033014"/>
    <lineage>
        <taxon>Eukaryota</taxon>
        <taxon>Fungi</taxon>
        <taxon>Dikarya</taxon>
        <taxon>Basidiomycota</taxon>
        <taxon>Agaricomycotina</taxon>
        <taxon>Agaricomycetes</taxon>
        <taxon>Agaricomycetidae</taxon>
        <taxon>Agaricales</taxon>
        <taxon>Marasmiineae</taxon>
        <taxon>Mycenaceae</taxon>
        <taxon>Mycena</taxon>
    </lineage>
</organism>
<name>A0AAD6XI22_9AGAR</name>
<protein>
    <submittedName>
        <fullName evidence="2">Uncharacterized protein</fullName>
    </submittedName>
</protein>
<feature type="region of interest" description="Disordered" evidence="1">
    <location>
        <begin position="189"/>
        <end position="213"/>
    </location>
</feature>
<feature type="region of interest" description="Disordered" evidence="1">
    <location>
        <begin position="36"/>
        <end position="59"/>
    </location>
</feature>
<dbReference type="EMBL" id="JARJCN010000136">
    <property type="protein sequence ID" value="KAJ7070216.1"/>
    <property type="molecule type" value="Genomic_DNA"/>
</dbReference>
<gene>
    <name evidence="2" type="ORF">B0H15DRAFT_119362</name>
</gene>
<dbReference type="Proteomes" id="UP001222325">
    <property type="component" value="Unassembled WGS sequence"/>
</dbReference>
<evidence type="ECO:0000256" key="1">
    <source>
        <dbReference type="SAM" id="MobiDB-lite"/>
    </source>
</evidence>